<dbReference type="Pfam" id="PF00583">
    <property type="entry name" value="Acetyltransf_1"/>
    <property type="match status" value="1"/>
</dbReference>
<dbReference type="InterPro" id="IPR037113">
    <property type="entry name" value="Hat1_N_sf"/>
</dbReference>
<proteinExistence type="inferred from homology"/>
<evidence type="ECO:0000259" key="19">
    <source>
        <dbReference type="Pfam" id="PF21183"/>
    </source>
</evidence>
<name>A0A6J1M1J3_DROHY</name>
<evidence type="ECO:0000256" key="16">
    <source>
        <dbReference type="SAM" id="MobiDB-lite"/>
    </source>
</evidence>
<keyword evidence="7" id="KW-0234">DNA repair</keyword>
<feature type="region of interest" description="Interaction with histone H4 N-terminus" evidence="13">
    <location>
        <begin position="102"/>
        <end position="104"/>
    </location>
</feature>
<evidence type="ECO:0000256" key="11">
    <source>
        <dbReference type="PIRNR" id="PIRNR038084"/>
    </source>
</evidence>
<feature type="site" description="Interaction with histone H4 N-terminus" evidence="14">
    <location>
        <position position="240"/>
    </location>
</feature>
<dbReference type="InterPro" id="IPR048776">
    <property type="entry name" value="HAT1_C"/>
</dbReference>
<evidence type="ECO:0000256" key="13">
    <source>
        <dbReference type="PIRSR" id="PIRSR038084-2"/>
    </source>
</evidence>
<reference evidence="21" key="1">
    <citation type="submission" date="2025-08" db="UniProtKB">
        <authorList>
            <consortium name="RefSeq"/>
        </authorList>
    </citation>
    <scope>IDENTIFICATION</scope>
    <source>
        <strain evidence="21">15085-1641.00</strain>
        <tissue evidence="21">Whole body</tissue>
    </source>
</reference>
<dbReference type="OrthoDB" id="10253098at2759"/>
<dbReference type="CTD" id="8520"/>
<protein>
    <recommendedName>
        <fullName evidence="4 11">Histone acetyltransferase type B catalytic subunit</fullName>
        <ecNumber evidence="3 11">2.3.1.48</ecNumber>
    </recommendedName>
</protein>
<evidence type="ECO:0000256" key="4">
    <source>
        <dbReference type="ARBA" id="ARBA00021268"/>
    </source>
</evidence>
<dbReference type="SUPFAM" id="SSF55729">
    <property type="entry name" value="Acyl-CoA N-acyltransferases (Nat)"/>
    <property type="match status" value="1"/>
</dbReference>
<feature type="active site" description="Proton donor/acceptor" evidence="12">
    <location>
        <position position="318"/>
    </location>
</feature>
<dbReference type="GO" id="GO:0004402">
    <property type="term" value="F:histone acetyltransferase activity"/>
    <property type="evidence" value="ECO:0007669"/>
    <property type="project" value="UniProtKB-UniRule"/>
</dbReference>
<dbReference type="GO" id="GO:0006281">
    <property type="term" value="P:DNA repair"/>
    <property type="evidence" value="ECO:0007669"/>
    <property type="project" value="UniProtKB-KW"/>
</dbReference>
<dbReference type="RefSeq" id="XP_023172043.2">
    <property type="nucleotide sequence ID" value="XM_023316275.2"/>
</dbReference>
<dbReference type="Gene3D" id="1.10.10.390">
    <property type="match status" value="1"/>
</dbReference>
<dbReference type="InterPro" id="IPR016181">
    <property type="entry name" value="Acyl_CoA_acyltransferase"/>
</dbReference>
<feature type="domain" description="N-acetyltransferase" evidence="17">
    <location>
        <begin position="237"/>
        <end position="318"/>
    </location>
</feature>
<evidence type="ECO:0000256" key="14">
    <source>
        <dbReference type="PIRSR" id="PIRSR038084-3"/>
    </source>
</evidence>
<keyword evidence="9 11" id="KW-0012">Acyltransferase</keyword>
<dbReference type="GO" id="GO:0031509">
    <property type="term" value="P:subtelomeric heterochromatin formation"/>
    <property type="evidence" value="ECO:0007669"/>
    <property type="project" value="InterPro"/>
</dbReference>
<dbReference type="Pfam" id="PF21183">
    <property type="entry name" value="HAT1_C"/>
    <property type="match status" value="1"/>
</dbReference>
<evidence type="ECO:0000256" key="3">
    <source>
        <dbReference type="ARBA" id="ARBA00013184"/>
    </source>
</evidence>
<evidence type="ECO:0000256" key="12">
    <source>
        <dbReference type="PIRSR" id="PIRSR038084-1"/>
    </source>
</evidence>
<evidence type="ECO:0000313" key="20">
    <source>
        <dbReference type="Proteomes" id="UP000504633"/>
    </source>
</evidence>
<comment type="subcellular location">
    <subcellularLocation>
        <location evidence="1">Nucleus</location>
    </subcellularLocation>
</comment>
<dbReference type="FunFam" id="3.40.630.30:FF:000072">
    <property type="entry name" value="Histone acetyltransferase type B catalytic subunit"/>
    <property type="match status" value="1"/>
</dbReference>
<dbReference type="Pfam" id="PF10394">
    <property type="entry name" value="Hat1_N"/>
    <property type="match status" value="1"/>
</dbReference>
<evidence type="ECO:0000256" key="15">
    <source>
        <dbReference type="SAM" id="Coils"/>
    </source>
</evidence>
<dbReference type="Gene3D" id="3.40.630.30">
    <property type="match status" value="1"/>
</dbReference>
<dbReference type="Proteomes" id="UP000504633">
    <property type="component" value="Unplaced"/>
</dbReference>
<dbReference type="InterPro" id="IPR013523">
    <property type="entry name" value="Hist_AcTrfase_HAT1_C"/>
</dbReference>
<feature type="region of interest" description="Interaction with histone H4 N-terminus" evidence="13">
    <location>
        <begin position="267"/>
        <end position="269"/>
    </location>
</feature>
<evidence type="ECO:0000256" key="2">
    <source>
        <dbReference type="ARBA" id="ARBA00010543"/>
    </source>
</evidence>
<dbReference type="PANTHER" id="PTHR12046">
    <property type="entry name" value="HISTONE ACETYLTRANSFERASE TYPE B CATALYTIC SUBUNIT"/>
    <property type="match status" value="1"/>
</dbReference>
<comment type="catalytic activity">
    <reaction evidence="10 11">
        <text>L-lysyl-[protein] + acetyl-CoA = N(6)-acetyl-L-lysyl-[protein] + CoA + H(+)</text>
        <dbReference type="Rhea" id="RHEA:45948"/>
        <dbReference type="Rhea" id="RHEA-COMP:9752"/>
        <dbReference type="Rhea" id="RHEA-COMP:10731"/>
        <dbReference type="ChEBI" id="CHEBI:15378"/>
        <dbReference type="ChEBI" id="CHEBI:29969"/>
        <dbReference type="ChEBI" id="CHEBI:57287"/>
        <dbReference type="ChEBI" id="CHEBI:57288"/>
        <dbReference type="ChEBI" id="CHEBI:61930"/>
        <dbReference type="EC" id="2.3.1.48"/>
    </reaction>
</comment>
<dbReference type="GO" id="GO:0005634">
    <property type="term" value="C:nucleus"/>
    <property type="evidence" value="ECO:0007669"/>
    <property type="project" value="UniProtKB-SubCell"/>
</dbReference>
<keyword evidence="6" id="KW-0227">DNA damage</keyword>
<dbReference type="GO" id="GO:0042393">
    <property type="term" value="F:histone binding"/>
    <property type="evidence" value="ECO:0007669"/>
    <property type="project" value="InterPro"/>
</dbReference>
<dbReference type="PIRSF" id="PIRSF038084">
    <property type="entry name" value="HAT-B_cat"/>
    <property type="match status" value="1"/>
</dbReference>
<evidence type="ECO:0000256" key="1">
    <source>
        <dbReference type="ARBA" id="ARBA00004123"/>
    </source>
</evidence>
<organism evidence="20 21">
    <name type="scientific">Drosophila hydei</name>
    <name type="common">Fruit fly</name>
    <dbReference type="NCBI Taxonomy" id="7224"/>
    <lineage>
        <taxon>Eukaryota</taxon>
        <taxon>Metazoa</taxon>
        <taxon>Ecdysozoa</taxon>
        <taxon>Arthropoda</taxon>
        <taxon>Hexapoda</taxon>
        <taxon>Insecta</taxon>
        <taxon>Pterygota</taxon>
        <taxon>Neoptera</taxon>
        <taxon>Endopterygota</taxon>
        <taxon>Diptera</taxon>
        <taxon>Brachycera</taxon>
        <taxon>Muscomorpha</taxon>
        <taxon>Ephydroidea</taxon>
        <taxon>Drosophilidae</taxon>
        <taxon>Drosophila</taxon>
    </lineage>
</organism>
<evidence type="ECO:0000259" key="18">
    <source>
        <dbReference type="Pfam" id="PF10394"/>
    </source>
</evidence>
<dbReference type="KEGG" id="dhe:111600240"/>
<evidence type="ECO:0000259" key="17">
    <source>
        <dbReference type="Pfam" id="PF00583"/>
    </source>
</evidence>
<evidence type="ECO:0000256" key="5">
    <source>
        <dbReference type="ARBA" id="ARBA00022679"/>
    </source>
</evidence>
<feature type="binding site" evidence="13">
    <location>
        <begin position="290"/>
        <end position="296"/>
    </location>
    <ligand>
        <name>acetyl-CoA</name>
        <dbReference type="ChEBI" id="CHEBI:57288"/>
    </ligand>
</feature>
<comment type="similarity">
    <text evidence="2 11">Belongs to the HAT1 family.</text>
</comment>
<feature type="domain" description="Histone acetyltransferase type B catalytic subunit C-terminal" evidence="19">
    <location>
        <begin position="328"/>
        <end position="379"/>
    </location>
</feature>
<keyword evidence="15" id="KW-0175">Coiled coil</keyword>
<dbReference type="EC" id="2.3.1.48" evidence="3 11"/>
<feature type="domain" description="Histone acetyl transferase HAT1 N-terminal" evidence="18">
    <location>
        <begin position="66"/>
        <end position="228"/>
    </location>
</feature>
<evidence type="ECO:0000256" key="6">
    <source>
        <dbReference type="ARBA" id="ARBA00022763"/>
    </source>
</evidence>
<evidence type="ECO:0000256" key="9">
    <source>
        <dbReference type="ARBA" id="ARBA00023315"/>
    </source>
</evidence>
<accession>A0A6J1M1J3</accession>
<keyword evidence="8" id="KW-0539">Nucleus</keyword>
<keyword evidence="20" id="KW-1185">Reference proteome</keyword>
<dbReference type="AlphaFoldDB" id="A0A6J1M1J3"/>
<evidence type="ECO:0000256" key="10">
    <source>
        <dbReference type="ARBA" id="ARBA00048017"/>
    </source>
</evidence>
<evidence type="ECO:0000256" key="7">
    <source>
        <dbReference type="ARBA" id="ARBA00023204"/>
    </source>
</evidence>
<dbReference type="Gene3D" id="3.90.360.10">
    <property type="entry name" value="Histone acetyl transferase 1 (HAT1), N-terminal domain"/>
    <property type="match status" value="1"/>
</dbReference>
<evidence type="ECO:0000256" key="8">
    <source>
        <dbReference type="ARBA" id="ARBA00023242"/>
    </source>
</evidence>
<evidence type="ECO:0000313" key="21">
    <source>
        <dbReference type="RefSeq" id="XP_023172043.2"/>
    </source>
</evidence>
<sequence length="459" mass="54707">MSTGKRKRLLQSKTKYTKRRKSRKHTCRTRLLLRRYNYNHILRANLRGIRKTSSKMAQIQEYQDLVLDALDTVEFKLIRDKADINNDALIFHPAMAHQIFGESETIFGYEGLHVRVLYTAGPLHIYLGIEYEKRVNEISGGEIKADDVVATIAQSLPDGCYFINLDEFLKTLDKADKFQPFGEKLSEYIQRANDGSVRLFEIYQCDYKSSSFLKFFTRLQTFILWFVDAASYIDTDDAQWCYFICYEKYKNKDGEYQYATAGYTTVYEYYAYPQNKRPRISQMLILPPFQKMGLATQLVETIYKFYQSQKNVVDITVEDPSEDFQRLRNFVDARLCLTLKCFARDIIKKGFNKEMVREAREALKLNPRQVRKVYELLRLYYTNIHDEKEYKAYRLEVKKRLNAVYYKQLKDLQKMERYKMDTEMLRARLPNVKQRMEQLQEEYVVIEQDYKNTIDKLRA</sequence>
<feature type="region of interest" description="Disordered" evidence="16">
    <location>
        <begin position="1"/>
        <end position="23"/>
    </location>
</feature>
<dbReference type="OMA" id="WTCDAND"/>
<dbReference type="InterPro" id="IPR019467">
    <property type="entry name" value="Hat1_N"/>
</dbReference>
<feature type="coiled-coil region" evidence="15">
    <location>
        <begin position="422"/>
        <end position="456"/>
    </location>
</feature>
<dbReference type="InterPro" id="IPR017380">
    <property type="entry name" value="Hist_AcTrfase_B-typ_cat-su"/>
</dbReference>
<dbReference type="GO" id="GO:0000781">
    <property type="term" value="C:chromosome, telomeric region"/>
    <property type="evidence" value="ECO:0007669"/>
    <property type="project" value="GOC"/>
</dbReference>
<gene>
    <name evidence="21" type="primary">LOC111600240</name>
</gene>
<dbReference type="GeneID" id="111600240"/>
<dbReference type="InterPro" id="IPR000182">
    <property type="entry name" value="GNAT_dom"/>
</dbReference>
<keyword evidence="5 11" id="KW-0808">Transferase</keyword>